<evidence type="ECO:0000256" key="10">
    <source>
        <dbReference type="ARBA" id="ARBA00071467"/>
    </source>
</evidence>
<dbReference type="Proteomes" id="UP000682892">
    <property type="component" value="Unassembled WGS sequence"/>
</dbReference>
<evidence type="ECO:0000256" key="2">
    <source>
        <dbReference type="ARBA" id="ARBA00004496"/>
    </source>
</evidence>
<dbReference type="GO" id="GO:0005737">
    <property type="term" value="C:cytoplasm"/>
    <property type="evidence" value="ECO:0007669"/>
    <property type="project" value="UniProtKB-SubCell"/>
</dbReference>
<evidence type="ECO:0000256" key="1">
    <source>
        <dbReference type="ARBA" id="ARBA00001946"/>
    </source>
</evidence>
<comment type="catalytic activity">
    <reaction evidence="7">
        <text>UDP-sugar + H2O = UMP + alpha-D-aldose 1-phosphate.</text>
        <dbReference type="EC" id="3.6.1.45"/>
    </reaction>
</comment>
<dbReference type="AlphaFoldDB" id="Q17M97"/>
<dbReference type="OrthoDB" id="10249920at2759"/>
<dbReference type="EMBL" id="CH477207">
    <property type="protein sequence ID" value="EAT47852.1"/>
    <property type="molecule type" value="Genomic_DNA"/>
</dbReference>
<evidence type="ECO:0000313" key="14">
    <source>
        <dbReference type="Proteomes" id="UP000682892"/>
    </source>
</evidence>
<evidence type="ECO:0000259" key="12">
    <source>
        <dbReference type="PROSITE" id="PS51462"/>
    </source>
</evidence>
<evidence type="ECO:0000256" key="4">
    <source>
        <dbReference type="ARBA" id="ARBA00022490"/>
    </source>
</evidence>
<evidence type="ECO:0000256" key="11">
    <source>
        <dbReference type="ARBA" id="ARBA00080475"/>
    </source>
</evidence>
<evidence type="ECO:0000256" key="5">
    <source>
        <dbReference type="ARBA" id="ARBA00022801"/>
    </source>
</evidence>
<reference evidence="13" key="1">
    <citation type="submission" date="2005-10" db="EMBL/GenBank/DDBJ databases">
        <authorList>
            <person name="Loftus B.J."/>
            <person name="Nene V.M."/>
            <person name="Hannick L.I."/>
            <person name="Bidwell S."/>
            <person name="Haas B."/>
            <person name="Amedeo P."/>
            <person name="Orvis J."/>
            <person name="Wortman J.R."/>
            <person name="White O.R."/>
            <person name="Salzberg S."/>
            <person name="Shumway M."/>
            <person name="Koo H."/>
            <person name="Zhao Y."/>
            <person name="Holmes M."/>
            <person name="Miller J."/>
            <person name="Schatz M."/>
            <person name="Pop M."/>
            <person name="Pai G."/>
            <person name="Utterback T."/>
            <person name="Rogers Y.-H."/>
            <person name="Kravitz S."/>
            <person name="Fraser C.M."/>
        </authorList>
    </citation>
    <scope>NUCLEOTIDE SEQUENCE</scope>
    <source>
        <strain evidence="13">Liverpool</strain>
    </source>
</reference>
<dbReference type="PROSITE" id="PS51462">
    <property type="entry name" value="NUDIX"/>
    <property type="match status" value="1"/>
</dbReference>
<dbReference type="PANTHER" id="PTHR11839:SF15">
    <property type="entry name" value="URIDINE DIPHOSPHATE GLUCOSE PYROPHOSPHATASE NUDT14"/>
    <property type="match status" value="1"/>
</dbReference>
<dbReference type="KEGG" id="aag:5568367"/>
<evidence type="ECO:0000256" key="8">
    <source>
        <dbReference type="ARBA" id="ARBA00054674"/>
    </source>
</evidence>
<dbReference type="STRING" id="7159.Q17M97"/>
<dbReference type="PANTHER" id="PTHR11839">
    <property type="entry name" value="UDP/ADP-SUGAR PYROPHOSPHATASE"/>
    <property type="match status" value="1"/>
</dbReference>
<dbReference type="HOGENOM" id="CLU_062658_1_0_1"/>
<gene>
    <name evidence="13" type="ORF">AaeL_AAEL001092</name>
</gene>
<dbReference type="FunFam" id="3.90.79.10:FF:000035">
    <property type="entry name" value="Uridine diphosphate glucose pyrophosphatase"/>
    <property type="match status" value="1"/>
</dbReference>
<protein>
    <recommendedName>
        <fullName evidence="10">Uridine diphosphate glucose pyrophosphatase NUDT14</fullName>
        <ecNumber evidence="9">3.6.1.45</ecNumber>
    </recommendedName>
    <alternativeName>
        <fullName evidence="11">Nucleoside diphosphate-linked moiety X motif 14</fullName>
    </alternativeName>
</protein>
<dbReference type="VEuPathDB" id="VectorBase:AAEL001092"/>
<comment type="cofactor">
    <cofactor evidence="1">
        <name>Mg(2+)</name>
        <dbReference type="ChEBI" id="CHEBI:18420"/>
    </cofactor>
</comment>
<comment type="subunit">
    <text evidence="3">Homodimer.</text>
</comment>
<evidence type="ECO:0000256" key="9">
    <source>
        <dbReference type="ARBA" id="ARBA00066480"/>
    </source>
</evidence>
<reference evidence="13" key="2">
    <citation type="journal article" date="2007" name="Science">
        <title>Genome sequence of Aedes aegypti, a major arbovirus vector.</title>
        <authorList>
            <person name="Nene V."/>
            <person name="Wortman J.R."/>
            <person name="Lawson D."/>
            <person name="Haas B."/>
            <person name="Kodira C."/>
            <person name="Tu Z.J."/>
            <person name="Loftus B."/>
            <person name="Xi Z."/>
            <person name="Megy K."/>
            <person name="Grabherr M."/>
            <person name="Ren Q."/>
            <person name="Zdobnov E.M."/>
            <person name="Lobo N.F."/>
            <person name="Campbell K.S."/>
            <person name="Brown S.E."/>
            <person name="Bonaldo M.F."/>
            <person name="Zhu J."/>
            <person name="Sinkins S.P."/>
            <person name="Hogenkamp D.G."/>
            <person name="Amedeo P."/>
            <person name="Arensburger P."/>
            <person name="Atkinson P.W."/>
            <person name="Bidwell S."/>
            <person name="Biedler J."/>
            <person name="Birney E."/>
            <person name="Bruggner R.V."/>
            <person name="Costas J."/>
            <person name="Coy M.R."/>
            <person name="Crabtree J."/>
            <person name="Crawford M."/>
            <person name="Debruyn B."/>
            <person name="Decaprio D."/>
            <person name="Eiglmeier K."/>
            <person name="Eisenstadt E."/>
            <person name="El-Dorry H."/>
            <person name="Gelbart W.M."/>
            <person name="Gomes S.L."/>
            <person name="Hammond M."/>
            <person name="Hannick L.I."/>
            <person name="Hogan J.R."/>
            <person name="Holmes M.H."/>
            <person name="Jaffe D."/>
            <person name="Johnston J.S."/>
            <person name="Kennedy R.C."/>
            <person name="Koo H."/>
            <person name="Kravitz S."/>
            <person name="Kriventseva E.V."/>
            <person name="Kulp D."/>
            <person name="Labutti K."/>
            <person name="Lee E."/>
            <person name="Li S."/>
            <person name="Lovin D.D."/>
            <person name="Mao C."/>
            <person name="Mauceli E."/>
            <person name="Menck C.F."/>
            <person name="Miller J.R."/>
            <person name="Montgomery P."/>
            <person name="Mori A."/>
            <person name="Nascimento A.L."/>
            <person name="Naveira H.F."/>
            <person name="Nusbaum C."/>
            <person name="O'leary S."/>
            <person name="Orvis J."/>
            <person name="Pertea M."/>
            <person name="Quesneville H."/>
            <person name="Reidenbach K.R."/>
            <person name="Rogers Y.H."/>
            <person name="Roth C.W."/>
            <person name="Schneider J.R."/>
            <person name="Schatz M."/>
            <person name="Shumway M."/>
            <person name="Stanke M."/>
            <person name="Stinson E.O."/>
            <person name="Tubio J.M."/>
            <person name="Vanzee J.P."/>
            <person name="Verjovski-Almeida S."/>
            <person name="Werner D."/>
            <person name="White O."/>
            <person name="Wyder S."/>
            <person name="Zeng Q."/>
            <person name="Zhao Q."/>
            <person name="Zhao Y."/>
            <person name="Hill C.A."/>
            <person name="Raikhel A.S."/>
            <person name="Soares M.B."/>
            <person name="Knudson D.L."/>
            <person name="Lee N.H."/>
            <person name="Galagan J."/>
            <person name="Salzberg S.L."/>
            <person name="Paulsen I.T."/>
            <person name="Dimopoulos G."/>
            <person name="Collins F.H."/>
            <person name="Birren B."/>
            <person name="Fraser-Liggett C.M."/>
            <person name="Severson D.W."/>
        </authorList>
    </citation>
    <scope>NUCLEOTIDE SEQUENCE [LARGE SCALE GENOMIC DNA]</scope>
    <source>
        <strain evidence="13">Liverpool</strain>
    </source>
</reference>
<proteinExistence type="predicted"/>
<accession>Q17M97</accession>
<name>Q17M97_AEDAE</name>
<reference evidence="13" key="3">
    <citation type="submission" date="2012-09" db="EMBL/GenBank/DDBJ databases">
        <authorList>
            <consortium name="VectorBase"/>
        </authorList>
    </citation>
    <scope>NUCLEOTIDE SEQUENCE</scope>
    <source>
        <strain evidence="13">Liverpool</strain>
    </source>
</reference>
<dbReference type="GO" id="GO:0008768">
    <property type="term" value="F:UDP-sugar diphosphatase activity"/>
    <property type="evidence" value="ECO:0007669"/>
    <property type="project" value="UniProtKB-EC"/>
</dbReference>
<evidence type="ECO:0000256" key="7">
    <source>
        <dbReference type="ARBA" id="ARBA00051086"/>
    </source>
</evidence>
<evidence type="ECO:0000313" key="13">
    <source>
        <dbReference type="EMBL" id="EAT47852.1"/>
    </source>
</evidence>
<dbReference type="SUPFAM" id="SSF55811">
    <property type="entry name" value="Nudix"/>
    <property type="match status" value="1"/>
</dbReference>
<dbReference type="InterPro" id="IPR015797">
    <property type="entry name" value="NUDIX_hydrolase-like_dom_sf"/>
</dbReference>
<keyword evidence="4" id="KW-0963">Cytoplasm</keyword>
<dbReference type="NCBIfam" id="TIGR00052">
    <property type="entry name" value="nudix-type nucleoside diphosphatase, YffH/AdpP family"/>
    <property type="match status" value="1"/>
</dbReference>
<organism evidence="13 14">
    <name type="scientific">Aedes aegypti</name>
    <name type="common">Yellowfever mosquito</name>
    <name type="synonym">Culex aegypti</name>
    <dbReference type="NCBI Taxonomy" id="7159"/>
    <lineage>
        <taxon>Eukaryota</taxon>
        <taxon>Metazoa</taxon>
        <taxon>Ecdysozoa</taxon>
        <taxon>Arthropoda</taxon>
        <taxon>Hexapoda</taxon>
        <taxon>Insecta</taxon>
        <taxon>Pterygota</taxon>
        <taxon>Neoptera</taxon>
        <taxon>Endopterygota</taxon>
        <taxon>Diptera</taxon>
        <taxon>Nematocera</taxon>
        <taxon>Culicoidea</taxon>
        <taxon>Culicidae</taxon>
        <taxon>Culicinae</taxon>
        <taxon>Aedini</taxon>
        <taxon>Aedes</taxon>
        <taxon>Stegomyia</taxon>
    </lineage>
</organism>
<sequence length="274" mass="30226">MSIIKSLSCQSIIGLCTATTRRTPSRSISPFFVLREHPKWPTAIGSSTPVILNSIDDQETATMNDISNIYYGRLPEDSPYVKPFRFYYTQNGKEKSWDLLKVHDSVSVVIFNTTRQKLVLVKQFRPAVYHGLVSEEAGADGRSIDMKKYPPSLAVTLELCAGIVDKPIPLAEIAREEVLEECGYDVPVERLEQIISYRSGVGTSGALQVMFYVEVTDQDKVEAAGGGVGDEIIEVVELSLAEASKLMEKGSVLTSPPAFLFGVLWFLTNRAPKA</sequence>
<comment type="subcellular location">
    <subcellularLocation>
        <location evidence="2">Cytoplasm</location>
    </subcellularLocation>
</comment>
<dbReference type="InterPro" id="IPR000086">
    <property type="entry name" value="NUDIX_hydrolase_dom"/>
</dbReference>
<dbReference type="Gene3D" id="3.90.79.10">
    <property type="entry name" value="Nucleoside Triphosphate Pyrophosphohydrolase"/>
    <property type="match status" value="1"/>
</dbReference>
<dbReference type="InterPro" id="IPR004385">
    <property type="entry name" value="NDP_pyrophosphatase"/>
</dbReference>
<dbReference type="CDD" id="cd18887">
    <property type="entry name" value="NUDIX_UGPPase_Nudt14"/>
    <property type="match status" value="1"/>
</dbReference>
<keyword evidence="5" id="KW-0378">Hydrolase</keyword>
<dbReference type="GO" id="GO:0006753">
    <property type="term" value="P:nucleoside phosphate metabolic process"/>
    <property type="evidence" value="ECO:0007669"/>
    <property type="project" value="TreeGrafter"/>
</dbReference>
<dbReference type="EC" id="3.6.1.45" evidence="9"/>
<dbReference type="OMA" id="YTYELCA"/>
<dbReference type="GO" id="GO:0046872">
    <property type="term" value="F:metal ion binding"/>
    <property type="evidence" value="ECO:0007669"/>
    <property type="project" value="InterPro"/>
</dbReference>
<dbReference type="PhylomeDB" id="Q17M97"/>
<dbReference type="PaxDb" id="7159-AAEL001092-PA"/>
<dbReference type="eggNOG" id="KOG4432">
    <property type="taxonomic scope" value="Eukaryota"/>
</dbReference>
<dbReference type="GO" id="GO:0019693">
    <property type="term" value="P:ribose phosphate metabolic process"/>
    <property type="evidence" value="ECO:0007669"/>
    <property type="project" value="TreeGrafter"/>
</dbReference>
<comment type="function">
    <text evidence="8">Hydrolyzes UDP-glucose to glucose 1-phosphate and UMP and ADP-ribose to ribose 5-phosphate and AMP. The physiological substrate is probably UDP-glucose. Poor activity on other substrates such as ADP-glucose, CDP-glucose, GDP-glucose and GDP-mannose.</text>
</comment>
<keyword evidence="6" id="KW-0460">Magnesium</keyword>
<evidence type="ECO:0000256" key="3">
    <source>
        <dbReference type="ARBA" id="ARBA00011738"/>
    </source>
</evidence>
<evidence type="ECO:0000256" key="6">
    <source>
        <dbReference type="ARBA" id="ARBA00022842"/>
    </source>
</evidence>
<feature type="domain" description="Nudix hydrolase" evidence="12">
    <location>
        <begin position="101"/>
        <end position="260"/>
    </location>
</feature>